<dbReference type="Pfam" id="PF00126">
    <property type="entry name" value="HTH_1"/>
    <property type="match status" value="1"/>
</dbReference>
<dbReference type="EMBL" id="JAGTUF010000023">
    <property type="protein sequence ID" value="MBR9973426.1"/>
    <property type="molecule type" value="Genomic_DNA"/>
</dbReference>
<evidence type="ECO:0000313" key="3">
    <source>
        <dbReference type="EMBL" id="MBR9973426.1"/>
    </source>
</evidence>
<evidence type="ECO:0000259" key="2">
    <source>
        <dbReference type="Pfam" id="PF00126"/>
    </source>
</evidence>
<dbReference type="InterPro" id="IPR036390">
    <property type="entry name" value="WH_DNA-bd_sf"/>
</dbReference>
<dbReference type="PANTHER" id="PTHR30432:SF1">
    <property type="entry name" value="DNA-BINDING TRANSCRIPTIONAL DUAL REGULATOR MODE"/>
    <property type="match status" value="1"/>
</dbReference>
<dbReference type="Proteomes" id="UP000680714">
    <property type="component" value="Unassembled WGS sequence"/>
</dbReference>
<dbReference type="InterPro" id="IPR051815">
    <property type="entry name" value="Molybdate_resp_trans_reg"/>
</dbReference>
<organism evidence="3 4">
    <name type="scientific">Magnetospirillum sulfuroxidans</name>
    <dbReference type="NCBI Taxonomy" id="611300"/>
    <lineage>
        <taxon>Bacteria</taxon>
        <taxon>Pseudomonadati</taxon>
        <taxon>Pseudomonadota</taxon>
        <taxon>Alphaproteobacteria</taxon>
        <taxon>Rhodospirillales</taxon>
        <taxon>Rhodospirillaceae</taxon>
        <taxon>Magnetospirillum</taxon>
    </lineage>
</organism>
<dbReference type="InterPro" id="IPR000847">
    <property type="entry name" value="LysR_HTH_N"/>
</dbReference>
<comment type="caution">
    <text evidence="3">The sequence shown here is derived from an EMBL/GenBank/DDBJ whole genome shotgun (WGS) entry which is preliminary data.</text>
</comment>
<dbReference type="SUPFAM" id="SSF46785">
    <property type="entry name" value="Winged helix' DNA-binding domain"/>
    <property type="match status" value="1"/>
</dbReference>
<dbReference type="InterPro" id="IPR036388">
    <property type="entry name" value="WH-like_DNA-bd_sf"/>
</dbReference>
<keyword evidence="4" id="KW-1185">Reference proteome</keyword>
<evidence type="ECO:0000313" key="4">
    <source>
        <dbReference type="Proteomes" id="UP000680714"/>
    </source>
</evidence>
<reference evidence="3 4" key="1">
    <citation type="submission" date="2021-04" db="EMBL/GenBank/DDBJ databases">
        <title>Magnetospirillum sulfuroxidans sp. nov., a facultative chemolithoautotrophic sulfur-oxidizing alphaproteobacterium isolated from freshwater sediment and proposals for Paramagetospirillum gen. nov., and Magnetospirillaceae fam. nov.</title>
        <authorList>
            <person name="Koziaeva V."/>
            <person name="Geelhoed J.S."/>
            <person name="Sorokin D.Y."/>
            <person name="Grouzdev D.S."/>
        </authorList>
    </citation>
    <scope>NUCLEOTIDE SEQUENCE [LARGE SCALE GENOMIC DNA]</scope>
    <source>
        <strain evidence="3 4">J10</strain>
    </source>
</reference>
<feature type="domain" description="HTH lysR-type" evidence="2">
    <location>
        <begin position="22"/>
        <end position="83"/>
    </location>
</feature>
<dbReference type="Gene3D" id="1.10.10.10">
    <property type="entry name" value="Winged helix-like DNA-binding domain superfamily/Winged helix DNA-binding domain"/>
    <property type="match status" value="1"/>
</dbReference>
<dbReference type="PANTHER" id="PTHR30432">
    <property type="entry name" value="TRANSCRIPTIONAL REGULATOR MODE"/>
    <property type="match status" value="1"/>
</dbReference>
<sequence length="144" mass="15524">MADDYDLHVQVRILPLIGPGKMQLLEAIDRHGSISAAARAMGMAYPNAWKLMDSLNRHFRDPLVTRVMGGSRGGGAALTETGRAVLGIYRSVEAKAKIMFAGDIDALRHLLAPQPPVDPAPCEEIVGGPGSPECREKKARRRVG</sequence>
<accession>A0ABS5IGN2</accession>
<name>A0ABS5IGN2_9PROT</name>
<proteinExistence type="predicted"/>
<gene>
    <name evidence="3" type="ORF">KEC16_17000</name>
</gene>
<evidence type="ECO:0000256" key="1">
    <source>
        <dbReference type="SAM" id="MobiDB-lite"/>
    </source>
</evidence>
<protein>
    <submittedName>
        <fullName evidence="3">LysR family transcriptional regulator</fullName>
    </submittedName>
</protein>
<feature type="region of interest" description="Disordered" evidence="1">
    <location>
        <begin position="120"/>
        <end position="144"/>
    </location>
</feature>
<dbReference type="RefSeq" id="WP_211551144.1">
    <property type="nucleotide sequence ID" value="NZ_JAGTUF010000023.1"/>
</dbReference>